<feature type="region of interest" description="Disordered" evidence="5">
    <location>
        <begin position="771"/>
        <end position="806"/>
    </location>
</feature>
<dbReference type="PANTHER" id="PTHR26379">
    <property type="entry name" value="BTB/POZ AND MATH DOMAIN-CONTAINING PROTEIN 1"/>
    <property type="match status" value="1"/>
</dbReference>
<dbReference type="EMBL" id="AP008216">
    <property type="protein sequence ID" value="BAH94894.1"/>
    <property type="molecule type" value="Genomic_DNA"/>
</dbReference>
<dbReference type="CDD" id="cd18280">
    <property type="entry name" value="BTB_POZ_BPM_plant"/>
    <property type="match status" value="1"/>
</dbReference>
<evidence type="ECO:0000259" key="7">
    <source>
        <dbReference type="PROSITE" id="PS50144"/>
    </source>
</evidence>
<dbReference type="SMART" id="SM00225">
    <property type="entry name" value="BTB"/>
    <property type="match status" value="1"/>
</dbReference>
<evidence type="ECO:0000256" key="5">
    <source>
        <dbReference type="SAM" id="MobiDB-lite"/>
    </source>
</evidence>
<dbReference type="AlphaFoldDB" id="C7J7A9"/>
<dbReference type="Pfam" id="PF00651">
    <property type="entry name" value="BTB"/>
    <property type="match status" value="1"/>
</dbReference>
<dbReference type="Pfam" id="PF22486">
    <property type="entry name" value="MATH_2"/>
    <property type="match status" value="1"/>
</dbReference>
<organism evidence="8 9">
    <name type="scientific">Oryza sativa subsp. japonica</name>
    <name type="common">Rice</name>
    <dbReference type="NCBI Taxonomy" id="39947"/>
    <lineage>
        <taxon>Eukaryota</taxon>
        <taxon>Viridiplantae</taxon>
        <taxon>Streptophyta</taxon>
        <taxon>Embryophyta</taxon>
        <taxon>Tracheophyta</taxon>
        <taxon>Spermatophyta</taxon>
        <taxon>Magnoliopsida</taxon>
        <taxon>Liliopsida</taxon>
        <taxon>Poales</taxon>
        <taxon>Poaceae</taxon>
        <taxon>BOP clade</taxon>
        <taxon>Oryzoideae</taxon>
        <taxon>Oryzeae</taxon>
        <taxon>Oryzinae</taxon>
        <taxon>Oryza</taxon>
        <taxon>Oryza sativa</taxon>
    </lineage>
</organism>
<dbReference type="InterPro" id="IPR008974">
    <property type="entry name" value="TRAF-like"/>
</dbReference>
<feature type="region of interest" description="Disordered" evidence="5">
    <location>
        <begin position="892"/>
        <end position="967"/>
    </location>
</feature>
<dbReference type="InterPro" id="IPR056423">
    <property type="entry name" value="BACK_BPM_SPOP"/>
</dbReference>
<dbReference type="InterPro" id="IPR027806">
    <property type="entry name" value="HARBI1_dom"/>
</dbReference>
<evidence type="ECO:0000313" key="9">
    <source>
        <dbReference type="Proteomes" id="UP000000763"/>
    </source>
</evidence>
<dbReference type="Pfam" id="PF12776">
    <property type="entry name" value="Myb_DNA-bind_3"/>
    <property type="match status" value="1"/>
</dbReference>
<dbReference type="InterPro" id="IPR011333">
    <property type="entry name" value="SKP1/BTB/POZ_sf"/>
</dbReference>
<dbReference type="KEGG" id="dosa:Os10g0429500"/>
<dbReference type="InterPro" id="IPR000210">
    <property type="entry name" value="BTB/POZ_dom"/>
</dbReference>
<feature type="domain" description="MATH" evidence="7">
    <location>
        <begin position="23"/>
        <end position="137"/>
    </location>
</feature>
<dbReference type="Gene3D" id="1.25.40.420">
    <property type="match status" value="1"/>
</dbReference>
<dbReference type="InterPro" id="IPR045005">
    <property type="entry name" value="BPM1-6"/>
</dbReference>
<feature type="domain" description="BTB" evidence="6">
    <location>
        <begin position="182"/>
        <end position="250"/>
    </location>
</feature>
<dbReference type="PANTHER" id="PTHR26379:SF429">
    <property type="entry name" value="OS10G0428900 PROTEIN"/>
    <property type="match status" value="1"/>
</dbReference>
<protein>
    <submittedName>
        <fullName evidence="8">Os10g0429500 protein</fullName>
    </submittedName>
</protein>
<dbReference type="SUPFAM" id="SSF54695">
    <property type="entry name" value="POZ domain"/>
    <property type="match status" value="1"/>
</dbReference>
<accession>C7J7A9</accession>
<gene>
    <name evidence="8" type="ordered locus">Os10g0429500</name>
</gene>
<dbReference type="GO" id="GO:0016567">
    <property type="term" value="P:protein ubiquitination"/>
    <property type="evidence" value="ECO:0007669"/>
    <property type="project" value="InterPro"/>
</dbReference>
<dbReference type="PROSITE" id="PS50144">
    <property type="entry name" value="MATH"/>
    <property type="match status" value="1"/>
</dbReference>
<feature type="compositionally biased region" description="Polar residues" evidence="5">
    <location>
        <begin position="949"/>
        <end position="967"/>
    </location>
</feature>
<dbReference type="Gene3D" id="2.60.210.10">
    <property type="entry name" value="Apoptosis, Tumor Necrosis Factor Receptor Associated Protein 2, Chain A"/>
    <property type="match status" value="1"/>
</dbReference>
<comment type="similarity">
    <text evidence="3">Belongs to the Tdpoz family.</text>
</comment>
<dbReference type="PROSITE" id="PS50097">
    <property type="entry name" value="BTB"/>
    <property type="match status" value="1"/>
</dbReference>
<dbReference type="GO" id="GO:0046872">
    <property type="term" value="F:metal ion binding"/>
    <property type="evidence" value="ECO:0007669"/>
    <property type="project" value="UniProtKB-KW"/>
</dbReference>
<evidence type="ECO:0000256" key="3">
    <source>
        <dbReference type="ARBA" id="ARBA00010846"/>
    </source>
</evidence>
<dbReference type="CDD" id="cd00121">
    <property type="entry name" value="MATH"/>
    <property type="match status" value="1"/>
</dbReference>
<feature type="compositionally biased region" description="Gly residues" evidence="5">
    <location>
        <begin position="892"/>
        <end position="911"/>
    </location>
</feature>
<comment type="pathway">
    <text evidence="2">Protein modification; protein ubiquitination.</text>
</comment>
<evidence type="ECO:0000259" key="6">
    <source>
        <dbReference type="PROSITE" id="PS50097"/>
    </source>
</evidence>
<dbReference type="Pfam" id="PF13359">
    <property type="entry name" value="DDE_Tnp_4"/>
    <property type="match status" value="1"/>
</dbReference>
<keyword evidence="4" id="KW-0479">Metal-binding</keyword>
<name>C7J7A9_ORYSJ</name>
<evidence type="ECO:0000256" key="2">
    <source>
        <dbReference type="ARBA" id="ARBA00004906"/>
    </source>
</evidence>
<evidence type="ECO:0000256" key="1">
    <source>
        <dbReference type="ARBA" id="ARBA00001968"/>
    </source>
</evidence>
<dbReference type="SUPFAM" id="SSF49599">
    <property type="entry name" value="TRAF domain-like"/>
    <property type="match status" value="1"/>
</dbReference>
<evidence type="ECO:0000313" key="8">
    <source>
        <dbReference type="EMBL" id="BAH94894.1"/>
    </source>
</evidence>
<dbReference type="Proteomes" id="UP000000763">
    <property type="component" value="Chromosome 10"/>
</dbReference>
<evidence type="ECO:0000256" key="4">
    <source>
        <dbReference type="ARBA" id="ARBA00022723"/>
    </source>
</evidence>
<reference evidence="8 9" key="1">
    <citation type="journal article" date="2005" name="Nature">
        <title>The map-based sequence of the rice genome.</title>
        <authorList>
            <consortium name="International rice genome sequencing project (IRGSP)"/>
            <person name="Matsumoto T."/>
            <person name="Wu J."/>
            <person name="Kanamori H."/>
            <person name="Katayose Y."/>
            <person name="Fujisawa M."/>
            <person name="Namiki N."/>
            <person name="Mizuno H."/>
            <person name="Yamamoto K."/>
            <person name="Antonio B.A."/>
            <person name="Baba T."/>
            <person name="Sakata K."/>
            <person name="Nagamura Y."/>
            <person name="Aoki H."/>
            <person name="Arikawa K."/>
            <person name="Arita K."/>
            <person name="Bito T."/>
            <person name="Chiden Y."/>
            <person name="Fujitsuka N."/>
            <person name="Fukunaka R."/>
            <person name="Hamada M."/>
            <person name="Harada C."/>
            <person name="Hayashi A."/>
            <person name="Hijishita S."/>
            <person name="Honda M."/>
            <person name="Hosokawa S."/>
            <person name="Ichikawa Y."/>
            <person name="Idonuma A."/>
            <person name="Iijima M."/>
            <person name="Ikeda M."/>
            <person name="Ikeno M."/>
            <person name="Ito K."/>
            <person name="Ito S."/>
            <person name="Ito T."/>
            <person name="Ito Y."/>
            <person name="Ito Y."/>
            <person name="Iwabuchi A."/>
            <person name="Kamiya K."/>
            <person name="Karasawa W."/>
            <person name="Kurita K."/>
            <person name="Katagiri S."/>
            <person name="Kikuta A."/>
            <person name="Kobayashi H."/>
            <person name="Kobayashi N."/>
            <person name="Machita K."/>
            <person name="Maehara T."/>
            <person name="Masukawa M."/>
            <person name="Mizubayashi T."/>
            <person name="Mukai Y."/>
            <person name="Nagasaki H."/>
            <person name="Nagata Y."/>
            <person name="Naito S."/>
            <person name="Nakashima M."/>
            <person name="Nakama Y."/>
            <person name="Nakamichi Y."/>
            <person name="Nakamura M."/>
            <person name="Meguro A."/>
            <person name="Negishi M."/>
            <person name="Ohta I."/>
            <person name="Ohta T."/>
            <person name="Okamoto M."/>
            <person name="Ono N."/>
            <person name="Saji S."/>
            <person name="Sakaguchi M."/>
            <person name="Sakai K."/>
            <person name="Shibata M."/>
            <person name="Shimokawa T."/>
            <person name="Song J."/>
            <person name="Takazaki Y."/>
            <person name="Terasawa K."/>
            <person name="Tsugane M."/>
            <person name="Tsuji K."/>
            <person name="Ueda S."/>
            <person name="Waki K."/>
            <person name="Yamagata H."/>
            <person name="Yamamoto M."/>
            <person name="Yamamoto S."/>
            <person name="Yamane H."/>
            <person name="Yoshiki S."/>
            <person name="Yoshihara R."/>
            <person name="Yukawa K."/>
            <person name="Zhong H."/>
            <person name="Yano M."/>
            <person name="Yuan Q."/>
            <person name="Ouyang S."/>
            <person name="Liu J."/>
            <person name="Jones K.M."/>
            <person name="Gansberger K."/>
            <person name="Moffat K."/>
            <person name="Hill J."/>
            <person name="Bera J."/>
            <person name="Fadrosh D."/>
            <person name="Jin S."/>
            <person name="Johri S."/>
            <person name="Kim M."/>
            <person name="Overton L."/>
            <person name="Reardon M."/>
            <person name="Tsitrin T."/>
            <person name="Vuong H."/>
            <person name="Weaver B."/>
            <person name="Ciecko A."/>
            <person name="Tallon L."/>
            <person name="Jackson J."/>
            <person name="Pai G."/>
            <person name="Aken S.V."/>
            <person name="Utterback T."/>
            <person name="Reidmuller S."/>
            <person name="Feldblyum T."/>
            <person name="Hsiao J."/>
            <person name="Zismann V."/>
            <person name="Iobst S."/>
            <person name="de Vazeille A.R."/>
            <person name="Buell C.R."/>
            <person name="Ying K."/>
            <person name="Li Y."/>
            <person name="Lu T."/>
            <person name="Huang Y."/>
            <person name="Zhao Q."/>
            <person name="Feng Q."/>
            <person name="Zhang L."/>
            <person name="Zhu J."/>
            <person name="Weng Q."/>
            <person name="Mu J."/>
            <person name="Lu Y."/>
            <person name="Fan D."/>
            <person name="Liu Y."/>
            <person name="Guan J."/>
            <person name="Zhang Y."/>
            <person name="Yu S."/>
            <person name="Liu X."/>
            <person name="Zhang Y."/>
            <person name="Hong G."/>
            <person name="Han B."/>
            <person name="Choisne N."/>
            <person name="Demange N."/>
            <person name="Orjeda G."/>
            <person name="Samain S."/>
            <person name="Cattolico L."/>
            <person name="Pelletier E."/>
            <person name="Couloux A."/>
            <person name="Segurens B."/>
            <person name="Wincker P."/>
            <person name="D'Hont A."/>
            <person name="Scarpelli C."/>
            <person name="Weissenbach J."/>
            <person name="Salanoubat M."/>
            <person name="Quetier F."/>
            <person name="Yu Y."/>
            <person name="Kim H.R."/>
            <person name="Rambo T."/>
            <person name="Currie J."/>
            <person name="Collura K."/>
            <person name="Luo M."/>
            <person name="Yang T."/>
            <person name="Ammiraju J.S.S."/>
            <person name="Engler F."/>
            <person name="Soderlund C."/>
            <person name="Wing R.A."/>
            <person name="Palmer L.E."/>
            <person name="de la Bastide M."/>
            <person name="Spiegel L."/>
            <person name="Nascimento L."/>
            <person name="Zutavern T."/>
            <person name="O'Shaughnessy A."/>
            <person name="Dike S."/>
            <person name="Dedhia N."/>
            <person name="Preston R."/>
            <person name="Balija V."/>
            <person name="McCombie W.R."/>
            <person name="Chow T."/>
            <person name="Chen H."/>
            <person name="Chung M."/>
            <person name="Chen C."/>
            <person name="Shaw J."/>
            <person name="Wu H."/>
            <person name="Hsiao K."/>
            <person name="Chao Y."/>
            <person name="Chu M."/>
            <person name="Cheng C."/>
            <person name="Hour A."/>
            <person name="Lee P."/>
            <person name="Lin S."/>
            <person name="Lin Y."/>
            <person name="Liou J."/>
            <person name="Liu S."/>
            <person name="Hsing Y."/>
            <person name="Raghuvanshi S."/>
            <person name="Mohanty A."/>
            <person name="Bharti A.K."/>
            <person name="Gaur A."/>
            <person name="Gupta V."/>
            <person name="Kumar D."/>
            <person name="Ravi V."/>
            <person name="Vij S."/>
            <person name="Kapur A."/>
            <person name="Khurana P."/>
            <person name="Khurana P."/>
            <person name="Khurana J.P."/>
            <person name="Tyagi A.K."/>
            <person name="Gaikwad K."/>
            <person name="Singh A."/>
            <person name="Dalal V."/>
            <person name="Srivastava S."/>
            <person name="Dixit A."/>
            <person name="Pal A.K."/>
            <person name="Ghazi I.A."/>
            <person name="Yadav M."/>
            <person name="Pandit A."/>
            <person name="Bhargava A."/>
            <person name="Sureshbabu K."/>
            <person name="Batra K."/>
            <person name="Sharma T.R."/>
            <person name="Mohapatra T."/>
            <person name="Singh N.K."/>
            <person name="Messing J."/>
            <person name="Nelson A.B."/>
            <person name="Fuks G."/>
            <person name="Kavchok S."/>
            <person name="Keizer G."/>
            <person name="Linton E."/>
            <person name="Llaca V."/>
            <person name="Song R."/>
            <person name="Tanyolac B."/>
            <person name="Young S."/>
            <person name="Ho-Il K."/>
            <person name="Hahn J.H."/>
            <person name="Sangsakoo G."/>
            <person name="Vanavichit A."/>
            <person name="de Mattos Luiz.A.T."/>
            <person name="Zimmer P.D."/>
            <person name="Malone G."/>
            <person name="Dellagostin O."/>
            <person name="de Oliveira A.C."/>
            <person name="Bevan M."/>
            <person name="Bancroft I."/>
            <person name="Minx P."/>
            <person name="Cordum H."/>
            <person name="Wilson R."/>
            <person name="Cheng Z."/>
            <person name="Jin W."/>
            <person name="Jiang J."/>
            <person name="Leong S.A."/>
            <person name="Iwama H."/>
            <person name="Gojobori T."/>
            <person name="Itoh T."/>
            <person name="Niimura Y."/>
            <person name="Fujii Y."/>
            <person name="Habara T."/>
            <person name="Sakai H."/>
            <person name="Sato Y."/>
            <person name="Wilson G."/>
            <person name="Kumar K."/>
            <person name="McCouch S."/>
            <person name="Juretic N."/>
            <person name="Hoen D."/>
            <person name="Wright S."/>
            <person name="Bruskiewich R."/>
            <person name="Bureau T."/>
            <person name="Miyao A."/>
            <person name="Hirochika H."/>
            <person name="Nishikawa T."/>
            <person name="Kadowaki K."/>
            <person name="Sugiura M."/>
            <person name="Burr B."/>
            <person name="Sasaki T."/>
        </authorList>
    </citation>
    <scope>NUCLEOTIDE SEQUENCE [LARGE SCALE GENOMIC DNA]</scope>
    <source>
        <strain evidence="9">cv. Nipponbare</strain>
    </source>
</reference>
<sequence>MASTAGGCKHSRSASAIVAGAASGYHLLKIDGYSRIKGLPTGEALKSCAFTVGGYRWRIHCYPNGSKSDYSDFISLFLHLDDGQVTKQVKAQYLFRFLDELDDKPPPSLTSEQFIKREALEKSEHLKKDSFTVRCDIIVTTGFRAEEETAEAQRPRKANFVSVPPSDLQRHLGDLLHNEKGADVVFEAGGETFAAHRCVLAARSPVFSAELFGSMKESDAAGVVRIDDMEAQVFKALLRFVYTDSLPETEEEEQDTMAQHLLVAADRYAMERLKLICEDMLCKYIDVGTVTTILTLAEQHHCEGLKKACFDFLSSAVNLKAVASGDGIEDLSKSCPSLMKELIAMLDGIWMDRFVGPSVPNPPPAQAAVLGRRRLHARSPWLESLCPTAEPRPVVVVVSLGLLGTRRNRPLVTGAAEKANRGRRKGILWRSYHQARRKSGSAAGVALQLWPHAAVLGGALSGVTVSSRFGRVGSFLLASGLLFEASFSGWTMGTRGTKRKRGEDIHPSTAAKGQAVPLAFAAPAPHGLLINLDSGTGSSASGKSDASSAPPCDNDINVAARFLTAVCATSPKGVRSFVRRVSPATVVRSLDLDLIRPISPQKMAEGKIRWSDDEIGIFLEACLEELSAMTITSTCPKPQGYKNLIQKMKERIGRNLTKDQVKYTWRQCRKRWMLWTWLESKATGIGRDPITQAIVADDDWWEDKDQKKDGARVFKDSPLKHINLHCAIFSGCTVVGNHSAIAGAAPAPPQQPTPRPNINISQLLAQQQNIATPGVSSAGKGKRLADEAGTSRGSASKKSRSDSAGDALHRLADLRVESMESCSRKVEEDRARSAAACIQLVVADGHNPWSDLFFMALDVFERAYWRQWFIDYCPTPESRSHYIVQTWQKQFGGKGAGGQGGGQPGYEGGTGQQRYGVGAPPPTGQQGYGGGVPPPTCSGGHTGFGGWNHTMSDGSSWSSDGTEGQYTSDEDDAIIAMMQEILAAPPRAPRRVPTQFGITWMLETMANPAQCRAIFRLTEYQIYTLHGILENAPYNLHGSNDFAVGAVDGTHIPVTVGVDSAIEHMNRHDETTKNVLTIVGFDGRVIFADAGWPGSVHDNRVLNEAIDSYPEEFPRLPFRIPYNPYKNVQSDIILAAFCLHNFRIDSKQNDYQANNPLYNGNPIAPMAPPFSNMYYAGNSTQAMNAYCDAIANSVENL</sequence>
<dbReference type="InterPro" id="IPR024752">
    <property type="entry name" value="Myb/SANT-like_dom"/>
</dbReference>
<dbReference type="InterPro" id="IPR002083">
    <property type="entry name" value="MATH/TRAF_dom"/>
</dbReference>
<comment type="cofactor">
    <cofactor evidence="1">
        <name>a divalent metal cation</name>
        <dbReference type="ChEBI" id="CHEBI:60240"/>
    </cofactor>
</comment>
<dbReference type="Pfam" id="PF24570">
    <property type="entry name" value="BACK_BPM_SPOP"/>
    <property type="match status" value="1"/>
</dbReference>
<reference evidence="9" key="2">
    <citation type="journal article" date="2008" name="Nucleic Acids Res.">
        <title>The rice annotation project database (RAP-DB): 2008 update.</title>
        <authorList>
            <consortium name="The rice annotation project (RAP)"/>
        </authorList>
    </citation>
    <scope>GENOME REANNOTATION</scope>
    <source>
        <strain evidence="9">cv. Nipponbare</strain>
    </source>
</reference>
<proteinExistence type="inferred from homology"/>
<dbReference type="Gene3D" id="3.30.710.10">
    <property type="entry name" value="Potassium Channel Kv1.1, Chain A"/>
    <property type="match status" value="1"/>
</dbReference>